<dbReference type="EMBL" id="JBDIME010000012">
    <property type="protein sequence ID" value="MEN2790862.1"/>
    <property type="molecule type" value="Genomic_DNA"/>
</dbReference>
<organism evidence="2 3">
    <name type="scientific">Sphingomonas oligophenolica</name>
    <dbReference type="NCBI Taxonomy" id="301154"/>
    <lineage>
        <taxon>Bacteria</taxon>
        <taxon>Pseudomonadati</taxon>
        <taxon>Pseudomonadota</taxon>
        <taxon>Alphaproteobacteria</taxon>
        <taxon>Sphingomonadales</taxon>
        <taxon>Sphingomonadaceae</taxon>
        <taxon>Sphingomonas</taxon>
    </lineage>
</organism>
<dbReference type="InterPro" id="IPR019734">
    <property type="entry name" value="TPR_rpt"/>
</dbReference>
<evidence type="ECO:0000313" key="3">
    <source>
        <dbReference type="Proteomes" id="UP001419910"/>
    </source>
</evidence>
<proteinExistence type="predicted"/>
<evidence type="ECO:0000256" key="1">
    <source>
        <dbReference type="PROSITE-ProRule" id="PRU00339"/>
    </source>
</evidence>
<reference evidence="2 3" key="1">
    <citation type="submission" date="2024-05" db="EMBL/GenBank/DDBJ databases">
        <authorList>
            <person name="Liu Q."/>
            <person name="Xin Y.-H."/>
        </authorList>
    </citation>
    <scope>NUCLEOTIDE SEQUENCE [LARGE SCALE GENOMIC DNA]</scope>
    <source>
        <strain evidence="2 3">CGMCC 1.10181</strain>
    </source>
</reference>
<dbReference type="Pfam" id="PF13759">
    <property type="entry name" value="2OG-FeII_Oxy_5"/>
    <property type="match status" value="1"/>
</dbReference>
<evidence type="ECO:0000313" key="2">
    <source>
        <dbReference type="EMBL" id="MEN2790862.1"/>
    </source>
</evidence>
<dbReference type="RefSeq" id="WP_343891126.1">
    <property type="nucleotide sequence ID" value="NZ_BAAAEH010000039.1"/>
</dbReference>
<dbReference type="InterPro" id="IPR011990">
    <property type="entry name" value="TPR-like_helical_dom_sf"/>
</dbReference>
<gene>
    <name evidence="2" type="ORF">ABC974_14570</name>
</gene>
<sequence>MTFAARLESVRRGHAGADELANLAELALAQGEEEAALPFLVRGAERSPDARLWQWTGLLQRALDEHEDALASFGRAARIAPFDASIARGRAQVAFEAGLDAVALFEHARRLAPEKGDLLLALAAARLAVGRGEEAIAELDAILAQAPLWLQGHAQLAQLRAVLGHSAQATASIERALAAMPAEPALWTSLFDLSLRREDFAALEVAVGRARTAGQDEGLCSEYAAVAAAERDDADRAAALFDRVPAVAQPRLAIWRIRHFLRTGQLDRALRLIDNELKGERAAAAWPYAAMAWRLAGDARSGWLEADSRLVATIDLGGLPSLDRLAALLRSLHIAKGEYLDQSVRGGTQTDGPLFSRIDPLIRSARTEVVTAIGRYIADLPDNDASHPLLRHRRDRRIRFAGSWSVRLRDGGYHANHVHPQGWISSALYVALPARQPGESPEAGWLALGEPQAALGVDLRPTHLIEPREGRLVLFPSWMWHGTRPFANGERLTIAFDVAPPR</sequence>
<keyword evidence="3" id="KW-1185">Reference proteome</keyword>
<protein>
    <submittedName>
        <fullName evidence="2">2OG-Fe(II) oxygenase</fullName>
    </submittedName>
</protein>
<dbReference type="PROSITE" id="PS50005">
    <property type="entry name" value="TPR"/>
    <property type="match status" value="1"/>
</dbReference>
<dbReference type="SUPFAM" id="SSF48452">
    <property type="entry name" value="TPR-like"/>
    <property type="match status" value="1"/>
</dbReference>
<dbReference type="Gene3D" id="1.25.40.10">
    <property type="entry name" value="Tetratricopeptide repeat domain"/>
    <property type="match status" value="2"/>
</dbReference>
<accession>A0ABU9Y527</accession>
<comment type="caution">
    <text evidence="2">The sequence shown here is derived from an EMBL/GenBank/DDBJ whole genome shotgun (WGS) entry which is preliminary data.</text>
</comment>
<dbReference type="Proteomes" id="UP001419910">
    <property type="component" value="Unassembled WGS sequence"/>
</dbReference>
<keyword evidence="1" id="KW-0802">TPR repeat</keyword>
<name>A0ABU9Y527_9SPHN</name>
<feature type="repeat" description="TPR" evidence="1">
    <location>
        <begin position="50"/>
        <end position="83"/>
    </location>
</feature>
<dbReference type="Gene3D" id="2.60.120.620">
    <property type="entry name" value="q2cbj1_9rhob like domain"/>
    <property type="match status" value="1"/>
</dbReference>
<dbReference type="InterPro" id="IPR012668">
    <property type="entry name" value="CHP02466"/>
</dbReference>